<feature type="transmembrane region" description="Helical" evidence="5">
    <location>
        <begin position="65"/>
        <end position="85"/>
    </location>
</feature>
<sequence>MPSLSGLVAAVTSAVANGSVGSLSKLPVVLNSGVPPPIFSFWVCMGIVVSTLPVLLFVGQITFTAWGLVSGLLFVFSTANTFYSISKLGVSVATGVWSGVAVVASFAFGVLVNGDQISKPSVAGPGLALLITGLLGIAFSEQIAGKWNAYTSADQGGYNEIEAGLRSRRSTSDSEGGAGSGAMDRIKGFVSAVFTGLSGGLIIAPMTFAPEEAKGVPFAPSFAVGVLLAAPIFTAAIVLFGNLPRQLYARPAALPGIAGGTVWNIGNICSIVATQDESVGLSIAYPLMHSIDSEVQLRARAHGCSGLSLPSPPLGGSSKLLCWRMAFDQAGASGGAGPSGRQEVKLFLGGLSWETTEEKVRDYFGQFGEIADVTIMKDRLTDRPRGFGFLTYVDEAVAERVVQQAHTLDGRQIDAKRSVPQELRPRSKKIFVGGLAPDTTDAQFRGYFEAFGTISEAQIMQDHSSGRSRGFGFITYTDDAAVDRVFAAGQRHDLAGKRVEVKQATPRGSGPQGPRAGMLDQPPGPLRGGQPGAYMPMPQSALRSPTPYYGQSPGMAYPGPGMMAAGPYSAMGYQMPYYHPGMMVQQFAASPYGFGYGFPYGQATGQMQGQAQQQLPGPQAPFPPATPPSGAALPYDSAPQIPQGSGSSMAAPFGPGPGPGRGGLSSGSSSTHTRFPPGDRRSGMR</sequence>
<feature type="domain" description="RRM" evidence="6">
    <location>
        <begin position="344"/>
        <end position="419"/>
    </location>
</feature>
<dbReference type="Gene3D" id="3.30.70.330">
    <property type="match status" value="2"/>
</dbReference>
<comment type="caution">
    <text evidence="7">The sequence shown here is derived from an EMBL/GenBank/DDBJ whole genome shotgun (WGS) entry which is preliminary data.</text>
</comment>
<dbReference type="Pfam" id="PF07857">
    <property type="entry name" value="TMEM144"/>
    <property type="match status" value="1"/>
</dbReference>
<dbReference type="PANTHER" id="PTHR48032:SF6">
    <property type="entry name" value="RNA-BINDING (RRM_RBD_RNP MOTIFS) FAMILY PROTEIN"/>
    <property type="match status" value="1"/>
</dbReference>
<organism evidence="7 8">
    <name type="scientific">Symbiochloris irregularis</name>
    <dbReference type="NCBI Taxonomy" id="706552"/>
    <lineage>
        <taxon>Eukaryota</taxon>
        <taxon>Viridiplantae</taxon>
        <taxon>Chlorophyta</taxon>
        <taxon>core chlorophytes</taxon>
        <taxon>Trebouxiophyceae</taxon>
        <taxon>Trebouxiales</taxon>
        <taxon>Trebouxiaceae</taxon>
        <taxon>Symbiochloris</taxon>
    </lineage>
</organism>
<dbReference type="AlphaFoldDB" id="A0AAW1NZG8"/>
<feature type="transmembrane region" description="Helical" evidence="5">
    <location>
        <begin position="91"/>
        <end position="112"/>
    </location>
</feature>
<dbReference type="Pfam" id="PF00076">
    <property type="entry name" value="RRM_1"/>
    <property type="match status" value="2"/>
</dbReference>
<accession>A0AAW1NZG8</accession>
<feature type="compositionally biased region" description="Low complexity" evidence="4">
    <location>
        <begin position="607"/>
        <end position="617"/>
    </location>
</feature>
<dbReference type="InterPro" id="IPR037185">
    <property type="entry name" value="EmrE-like"/>
</dbReference>
<dbReference type="InterPro" id="IPR035979">
    <property type="entry name" value="RBD_domain_sf"/>
</dbReference>
<evidence type="ECO:0000256" key="5">
    <source>
        <dbReference type="SAM" id="Phobius"/>
    </source>
</evidence>
<dbReference type="SUPFAM" id="SSF54928">
    <property type="entry name" value="RNA-binding domain, RBD"/>
    <property type="match status" value="2"/>
</dbReference>
<evidence type="ECO:0000313" key="7">
    <source>
        <dbReference type="EMBL" id="KAK9800727.1"/>
    </source>
</evidence>
<dbReference type="Proteomes" id="UP001465755">
    <property type="component" value="Unassembled WGS sequence"/>
</dbReference>
<evidence type="ECO:0000256" key="2">
    <source>
        <dbReference type="ARBA" id="ARBA00022884"/>
    </source>
</evidence>
<feature type="compositionally biased region" description="Low complexity" evidence="4">
    <location>
        <begin position="644"/>
        <end position="653"/>
    </location>
</feature>
<dbReference type="CDD" id="cd12330">
    <property type="entry name" value="RRM2_Hrp1p"/>
    <property type="match status" value="1"/>
</dbReference>
<keyword evidence="5" id="KW-0812">Transmembrane</keyword>
<dbReference type="CDD" id="cd12325">
    <property type="entry name" value="RRM1_hnRNPA_hnRNPD_like"/>
    <property type="match status" value="1"/>
</dbReference>
<feature type="transmembrane region" description="Helical" evidence="5">
    <location>
        <begin position="221"/>
        <end position="240"/>
    </location>
</feature>
<dbReference type="InterPro" id="IPR012435">
    <property type="entry name" value="TMEM144"/>
</dbReference>
<dbReference type="GO" id="GO:0006417">
    <property type="term" value="P:regulation of translation"/>
    <property type="evidence" value="ECO:0007669"/>
    <property type="project" value="TreeGrafter"/>
</dbReference>
<keyword evidence="1" id="KW-0677">Repeat</keyword>
<dbReference type="PROSITE" id="PS50102">
    <property type="entry name" value="RRM"/>
    <property type="match status" value="2"/>
</dbReference>
<dbReference type="PANTHER" id="PTHR48032">
    <property type="entry name" value="RNA-BINDING PROTEIN MUSASHI HOMOLOG RBP6"/>
    <property type="match status" value="1"/>
</dbReference>
<dbReference type="InterPro" id="IPR000504">
    <property type="entry name" value="RRM_dom"/>
</dbReference>
<dbReference type="EMBL" id="JALJOQ010000081">
    <property type="protein sequence ID" value="KAK9800727.1"/>
    <property type="molecule type" value="Genomic_DNA"/>
</dbReference>
<dbReference type="GO" id="GO:0003729">
    <property type="term" value="F:mRNA binding"/>
    <property type="evidence" value="ECO:0007669"/>
    <property type="project" value="TreeGrafter"/>
</dbReference>
<feature type="transmembrane region" description="Helical" evidence="5">
    <location>
        <begin position="189"/>
        <end position="209"/>
    </location>
</feature>
<keyword evidence="2 3" id="KW-0694">RNA-binding</keyword>
<keyword evidence="8" id="KW-1185">Reference proteome</keyword>
<keyword evidence="5" id="KW-0472">Membrane</keyword>
<feature type="region of interest" description="Disordered" evidence="4">
    <location>
        <begin position="497"/>
        <end position="546"/>
    </location>
</feature>
<gene>
    <name evidence="7" type="ORF">WJX73_000776</name>
</gene>
<feature type="compositionally biased region" description="Pro residues" evidence="4">
    <location>
        <begin position="618"/>
        <end position="627"/>
    </location>
</feature>
<evidence type="ECO:0000259" key="6">
    <source>
        <dbReference type="PROSITE" id="PS50102"/>
    </source>
</evidence>
<feature type="domain" description="RRM" evidence="6">
    <location>
        <begin position="428"/>
        <end position="506"/>
    </location>
</feature>
<evidence type="ECO:0000256" key="1">
    <source>
        <dbReference type="ARBA" id="ARBA00022737"/>
    </source>
</evidence>
<protein>
    <recommendedName>
        <fullName evidence="6">RRM domain-containing protein</fullName>
    </recommendedName>
</protein>
<proteinExistence type="predicted"/>
<feature type="region of interest" description="Disordered" evidence="4">
    <location>
        <begin position="607"/>
        <end position="685"/>
    </location>
</feature>
<dbReference type="InterPro" id="IPR012677">
    <property type="entry name" value="Nucleotide-bd_a/b_plait_sf"/>
</dbReference>
<dbReference type="SUPFAM" id="SSF103481">
    <property type="entry name" value="Multidrug resistance efflux transporter EmrE"/>
    <property type="match status" value="1"/>
</dbReference>
<dbReference type="SMART" id="SM00360">
    <property type="entry name" value="RRM"/>
    <property type="match status" value="2"/>
</dbReference>
<evidence type="ECO:0000256" key="3">
    <source>
        <dbReference type="PROSITE-ProRule" id="PRU00176"/>
    </source>
</evidence>
<evidence type="ECO:0000256" key="4">
    <source>
        <dbReference type="SAM" id="MobiDB-lite"/>
    </source>
</evidence>
<reference evidence="7 8" key="1">
    <citation type="journal article" date="2024" name="Nat. Commun.">
        <title>Phylogenomics reveals the evolutionary origins of lichenization in chlorophyte algae.</title>
        <authorList>
            <person name="Puginier C."/>
            <person name="Libourel C."/>
            <person name="Otte J."/>
            <person name="Skaloud P."/>
            <person name="Haon M."/>
            <person name="Grisel S."/>
            <person name="Petersen M."/>
            <person name="Berrin J.G."/>
            <person name="Delaux P.M."/>
            <person name="Dal Grande F."/>
            <person name="Keller J."/>
        </authorList>
    </citation>
    <scope>NUCLEOTIDE SEQUENCE [LARGE SCALE GENOMIC DNA]</scope>
    <source>
        <strain evidence="7 8">SAG 2036</strain>
    </source>
</reference>
<keyword evidence="5" id="KW-1133">Transmembrane helix</keyword>
<evidence type="ECO:0000313" key="8">
    <source>
        <dbReference type="Proteomes" id="UP001465755"/>
    </source>
</evidence>
<name>A0AAW1NZG8_9CHLO</name>